<dbReference type="InterPro" id="IPR020013">
    <property type="entry name" value="Flagellar_FlgE/F/G"/>
</dbReference>
<comment type="subcellular location">
    <subcellularLocation>
        <location evidence="2">Bacterial flagellum basal body</location>
    </subcellularLocation>
</comment>
<dbReference type="PATRIC" id="fig|698758.3.peg.2043"/>
<sequence>MSRMNIQAAVTMGQLQNKIDLISHNVANLNTNGYKARSSNFSSLIYQNINNLKDVDANAPGRHTPHGIRLGSGARIGHTNINLTAGSLNITNRGLDVALLRDNHLLQIQVTENGNTETRYTRDGSLYLQPVDGGQVMLTTSDGHPVIGQSGGAIMFDENIEDIRINEIGQIVTVRNGVEVVEDGLAVVEAVRPQFLQAAGKNLFRLPNLEGTPYVAADIVSTVNQFDNEIQSGALEQSNVDLATQMAELLQTQRAYQYNARTITMHDQMRGLINQLR</sequence>
<dbReference type="OrthoDB" id="9804559at2"/>
<evidence type="ECO:0000313" key="7">
    <source>
        <dbReference type="Proteomes" id="UP000006294"/>
    </source>
</evidence>
<dbReference type="Proteomes" id="UP000006294">
    <property type="component" value="Chromosome"/>
</dbReference>
<keyword evidence="2" id="KW-0975">Bacterial flagellum</keyword>
<dbReference type="PANTHER" id="PTHR30435">
    <property type="entry name" value="FLAGELLAR PROTEIN"/>
    <property type="match status" value="1"/>
</dbReference>
<evidence type="ECO:0000259" key="5">
    <source>
        <dbReference type="Pfam" id="PF22692"/>
    </source>
</evidence>
<dbReference type="InterPro" id="IPR010930">
    <property type="entry name" value="Flg_bb/hook_C_dom"/>
</dbReference>
<dbReference type="HOGENOM" id="CLU_013687_0_2_9"/>
<feature type="domain" description="Flagellar hook protein FlgE/F/G-like D1" evidence="5">
    <location>
        <begin position="110"/>
        <end position="171"/>
    </location>
</feature>
<dbReference type="SUPFAM" id="SSF117143">
    <property type="entry name" value="Flagellar hook protein flgE"/>
    <property type="match status" value="1"/>
</dbReference>
<dbReference type="GO" id="GO:0009425">
    <property type="term" value="C:bacterial-type flagellum basal body"/>
    <property type="evidence" value="ECO:0007669"/>
    <property type="project" value="UniProtKB-SubCell"/>
</dbReference>
<evidence type="ECO:0000313" key="6">
    <source>
        <dbReference type="EMBL" id="BAM48170.1"/>
    </source>
</evidence>
<name>K0J024_AMPXN</name>
<keyword evidence="6" id="KW-0966">Cell projection</keyword>
<dbReference type="Pfam" id="PF06429">
    <property type="entry name" value="Flg_bbr_C"/>
    <property type="match status" value="1"/>
</dbReference>
<feature type="domain" description="Flagellar basal body rod protein N-terminal" evidence="3">
    <location>
        <begin position="11"/>
        <end position="35"/>
    </location>
</feature>
<feature type="domain" description="Flagellar basal-body/hook protein C-terminal" evidence="4">
    <location>
        <begin position="231"/>
        <end position="276"/>
    </location>
</feature>
<dbReference type="PANTHER" id="PTHR30435:SF19">
    <property type="entry name" value="FLAGELLAR BASAL-BODY ROD PROTEIN FLGG"/>
    <property type="match status" value="1"/>
</dbReference>
<evidence type="ECO:0000259" key="3">
    <source>
        <dbReference type="Pfam" id="PF00460"/>
    </source>
</evidence>
<dbReference type="KEGG" id="axl:AXY_20380"/>
<comment type="similarity">
    <text evidence="1 2">Belongs to the flagella basal body rod proteins family.</text>
</comment>
<dbReference type="GO" id="GO:0071978">
    <property type="term" value="P:bacterial-type flagellum-dependent swarming motility"/>
    <property type="evidence" value="ECO:0007669"/>
    <property type="project" value="TreeGrafter"/>
</dbReference>
<protein>
    <submittedName>
        <fullName evidence="6">Putative flagellar hook-basal body complex protein FlhP</fullName>
    </submittedName>
</protein>
<keyword evidence="7" id="KW-1185">Reference proteome</keyword>
<dbReference type="eggNOG" id="COG4786">
    <property type="taxonomic scope" value="Bacteria"/>
</dbReference>
<evidence type="ECO:0000256" key="1">
    <source>
        <dbReference type="ARBA" id="ARBA00009677"/>
    </source>
</evidence>
<dbReference type="AlphaFoldDB" id="K0J024"/>
<accession>K0J024</accession>
<keyword evidence="6" id="KW-0969">Cilium</keyword>
<keyword evidence="6" id="KW-0282">Flagellum</keyword>
<dbReference type="InterPro" id="IPR053967">
    <property type="entry name" value="LlgE_F_G-like_D1"/>
</dbReference>
<gene>
    <name evidence="6" type="primary">flhP</name>
    <name evidence="6" type="ordered locus">AXY_20380</name>
</gene>
<proteinExistence type="inferred from homology"/>
<dbReference type="InterPro" id="IPR037925">
    <property type="entry name" value="FlgE/F/G-like"/>
</dbReference>
<evidence type="ECO:0000259" key="4">
    <source>
        <dbReference type="Pfam" id="PF06429"/>
    </source>
</evidence>
<dbReference type="NCBIfam" id="TIGR03506">
    <property type="entry name" value="FlgEFG_subfam"/>
    <property type="match status" value="1"/>
</dbReference>
<organism evidence="6 7">
    <name type="scientific">Amphibacillus xylanus (strain ATCC 51415 / DSM 6626 / JCM 7361 / LMG 17667 / NBRC 15112 / Ep01)</name>
    <dbReference type="NCBI Taxonomy" id="698758"/>
    <lineage>
        <taxon>Bacteria</taxon>
        <taxon>Bacillati</taxon>
        <taxon>Bacillota</taxon>
        <taxon>Bacilli</taxon>
        <taxon>Bacillales</taxon>
        <taxon>Bacillaceae</taxon>
        <taxon>Amphibacillus</taxon>
    </lineage>
</organism>
<dbReference type="EMBL" id="AP012050">
    <property type="protein sequence ID" value="BAM48170.1"/>
    <property type="molecule type" value="Genomic_DNA"/>
</dbReference>
<dbReference type="RefSeq" id="WP_015010756.1">
    <property type="nucleotide sequence ID" value="NC_018704.1"/>
</dbReference>
<reference evidence="6 7" key="1">
    <citation type="submission" date="2011-01" db="EMBL/GenBank/DDBJ databases">
        <title>Whole genome sequence of Amphibacillus xylinus NBRC 15112.</title>
        <authorList>
            <person name="Nakazawa H."/>
            <person name="Katano Y."/>
            <person name="Nakamura S."/>
            <person name="Sasagawa M."/>
            <person name="Fukada J."/>
            <person name="Arai T."/>
            <person name="Sasakura N."/>
            <person name="Mochizuki D."/>
            <person name="Hosoyama A."/>
            <person name="Harada K."/>
            <person name="Horikawa H."/>
            <person name="Kato Y."/>
            <person name="Harada T."/>
            <person name="Sasaki K."/>
            <person name="Sekiguchi M."/>
            <person name="Hodoyama M."/>
            <person name="Nishiko R."/>
            <person name="Narita H."/>
            <person name="Hanamaki A."/>
            <person name="Hata C."/>
            <person name="Konno Y."/>
            <person name="Niimura Y."/>
            <person name="Yamazaki S."/>
            <person name="Fujita N."/>
        </authorList>
    </citation>
    <scope>NUCLEOTIDE SEQUENCE [LARGE SCALE GENOMIC DNA]</scope>
    <source>
        <strain evidence="7">ATCC 51415 / DSM 6626 / JCM 7361 / LMG 17667 / NBRC 15112 / Ep01</strain>
    </source>
</reference>
<evidence type="ECO:0000256" key="2">
    <source>
        <dbReference type="RuleBase" id="RU362116"/>
    </source>
</evidence>
<dbReference type="STRING" id="698758.AXY_20380"/>
<dbReference type="Pfam" id="PF00460">
    <property type="entry name" value="Flg_bb_rod"/>
    <property type="match status" value="1"/>
</dbReference>
<dbReference type="Pfam" id="PF22692">
    <property type="entry name" value="LlgE_F_G_D1"/>
    <property type="match status" value="1"/>
</dbReference>
<dbReference type="InterPro" id="IPR001444">
    <property type="entry name" value="Flag_bb_rod_N"/>
</dbReference>